<comment type="cofactor">
    <cofactor evidence="5">
        <name>Fe(2+)</name>
        <dbReference type="ChEBI" id="CHEBI:29033"/>
    </cofactor>
</comment>
<dbReference type="GO" id="GO:0046872">
    <property type="term" value="F:metal ion binding"/>
    <property type="evidence" value="ECO:0007669"/>
    <property type="project" value="UniProtKB-KW"/>
</dbReference>
<dbReference type="GO" id="GO:0004750">
    <property type="term" value="F:D-ribulose-phosphate 3-epimerase activity"/>
    <property type="evidence" value="ECO:0007669"/>
    <property type="project" value="UniProtKB-UniRule"/>
</dbReference>
<evidence type="ECO:0000256" key="12">
    <source>
        <dbReference type="PIRSR" id="PIRSR001461-1"/>
    </source>
</evidence>
<dbReference type="InterPro" id="IPR013785">
    <property type="entry name" value="Aldolase_TIM"/>
</dbReference>
<dbReference type="InterPro" id="IPR026019">
    <property type="entry name" value="Ribul_P_3_epim"/>
</dbReference>
<comment type="cofactor">
    <cofactor evidence="3">
        <name>Co(2+)</name>
        <dbReference type="ChEBI" id="CHEBI:48828"/>
    </cofactor>
</comment>
<dbReference type="FunFam" id="3.20.20.70:FF:000004">
    <property type="entry name" value="Ribulose-phosphate 3-epimerase"/>
    <property type="match status" value="1"/>
</dbReference>
<feature type="binding site" evidence="14">
    <location>
        <position position="6"/>
    </location>
    <ligand>
        <name>substrate</name>
    </ligand>
</feature>
<dbReference type="InterPro" id="IPR011060">
    <property type="entry name" value="RibuloseP-bd_barrel"/>
</dbReference>
<dbReference type="Gene3D" id="3.20.20.70">
    <property type="entry name" value="Aldolase class I"/>
    <property type="match status" value="1"/>
</dbReference>
<dbReference type="EC" id="5.1.3.1" evidence="7 10"/>
<keyword evidence="13" id="KW-0862">Zinc</keyword>
<proteinExistence type="inferred from homology"/>
<dbReference type="Pfam" id="PF00834">
    <property type="entry name" value="Ribul_P_3_epim"/>
    <property type="match status" value="1"/>
</dbReference>
<evidence type="ECO:0000256" key="4">
    <source>
        <dbReference type="ARBA" id="ARBA00001947"/>
    </source>
</evidence>
<comment type="cofactor">
    <cofactor evidence="2">
        <name>Mn(2+)</name>
        <dbReference type="ChEBI" id="CHEBI:29035"/>
    </cofactor>
</comment>
<feature type="binding site" evidence="13">
    <location>
        <position position="173"/>
    </location>
    <ligand>
        <name>a divalent metal cation</name>
        <dbReference type="ChEBI" id="CHEBI:60240"/>
    </ligand>
</feature>
<dbReference type="GO" id="GO:0005975">
    <property type="term" value="P:carbohydrate metabolic process"/>
    <property type="evidence" value="ECO:0007669"/>
    <property type="project" value="InterPro"/>
</dbReference>
<dbReference type="Proteomes" id="UP000195607">
    <property type="component" value="Chromosome I"/>
</dbReference>
<dbReference type="InterPro" id="IPR000056">
    <property type="entry name" value="Ribul_P_3_epim-like"/>
</dbReference>
<evidence type="ECO:0000256" key="3">
    <source>
        <dbReference type="ARBA" id="ARBA00001941"/>
    </source>
</evidence>
<feature type="active site" description="Proton donor" evidence="12">
    <location>
        <position position="173"/>
    </location>
</feature>
<keyword evidence="13" id="KW-0464">Manganese</keyword>
<comment type="cofactor">
    <cofactor evidence="4">
        <name>Zn(2+)</name>
        <dbReference type="ChEBI" id="CHEBI:29105"/>
    </cofactor>
</comment>
<name>A0A1N5SKR0_9ARCH</name>
<evidence type="ECO:0000313" key="16">
    <source>
        <dbReference type="Proteomes" id="UP000195607"/>
    </source>
</evidence>
<dbReference type="GO" id="GO:0006098">
    <property type="term" value="P:pentose-phosphate shunt"/>
    <property type="evidence" value="ECO:0007669"/>
    <property type="project" value="UniProtKB-UniRule"/>
</dbReference>
<evidence type="ECO:0000256" key="6">
    <source>
        <dbReference type="ARBA" id="ARBA00009541"/>
    </source>
</evidence>
<evidence type="ECO:0000256" key="8">
    <source>
        <dbReference type="ARBA" id="ARBA00022723"/>
    </source>
</evidence>
<dbReference type="PANTHER" id="PTHR11749">
    <property type="entry name" value="RIBULOSE-5-PHOSPHATE-3-EPIMERASE"/>
    <property type="match status" value="1"/>
</dbReference>
<feature type="binding site" evidence="14">
    <location>
        <position position="175"/>
    </location>
    <ligand>
        <name>substrate</name>
    </ligand>
</feature>
<evidence type="ECO:0000256" key="1">
    <source>
        <dbReference type="ARBA" id="ARBA00001782"/>
    </source>
</evidence>
<evidence type="ECO:0000256" key="13">
    <source>
        <dbReference type="PIRSR" id="PIRSR001461-2"/>
    </source>
</evidence>
<gene>
    <name evidence="15" type="ORF">CSP5_0267</name>
</gene>
<dbReference type="RefSeq" id="WP_148689501.1">
    <property type="nucleotide sequence ID" value="NZ_LT671858.1"/>
</dbReference>
<evidence type="ECO:0000256" key="2">
    <source>
        <dbReference type="ARBA" id="ARBA00001936"/>
    </source>
</evidence>
<dbReference type="GeneID" id="41587570"/>
<dbReference type="GO" id="GO:0005737">
    <property type="term" value="C:cytoplasm"/>
    <property type="evidence" value="ECO:0007669"/>
    <property type="project" value="UniProtKB-ARBA"/>
</dbReference>
<dbReference type="AlphaFoldDB" id="A0A1N5SKR0"/>
<dbReference type="CDD" id="cd00429">
    <property type="entry name" value="RPE"/>
    <property type="match status" value="1"/>
</dbReference>
<evidence type="ECO:0000256" key="5">
    <source>
        <dbReference type="ARBA" id="ARBA00001954"/>
    </source>
</evidence>
<dbReference type="SUPFAM" id="SSF51366">
    <property type="entry name" value="Ribulose-phoshate binding barrel"/>
    <property type="match status" value="1"/>
</dbReference>
<keyword evidence="13" id="KW-0170">Cobalt</keyword>
<comment type="catalytic activity">
    <reaction evidence="1 11">
        <text>D-ribulose 5-phosphate = D-xylulose 5-phosphate</text>
        <dbReference type="Rhea" id="RHEA:13677"/>
        <dbReference type="ChEBI" id="CHEBI:57737"/>
        <dbReference type="ChEBI" id="CHEBI:58121"/>
        <dbReference type="EC" id="5.1.3.1"/>
    </reaction>
</comment>
<feature type="binding site" evidence="14">
    <location>
        <begin position="195"/>
        <end position="196"/>
    </location>
    <ligand>
        <name>substrate</name>
    </ligand>
</feature>
<dbReference type="NCBIfam" id="NF004076">
    <property type="entry name" value="PRK05581.1-4"/>
    <property type="match status" value="1"/>
</dbReference>
<sequence length="218" mass="24246">MKVSPSVISCKLEFLRDQIEMSVNSGADQFHLDIMDGHFVPNLTMGGDLISAIRRCTDLPLEAHMMVTNPDKYWKVFSDAGADILMFHYESPVNLKKCFRDVKEEGKRYGIVINPDTPFSAVKDLVDDAEILLIMSVYPGFSGQSFIDGITQKISEAREYIDQHSLETQIEIDGGINNRTGQIAVDSGADILVSASYIYGGDIGKNISYLKNLVRTKI</sequence>
<feature type="binding site" evidence="13">
    <location>
        <position position="64"/>
    </location>
    <ligand>
        <name>a divalent metal cation</name>
        <dbReference type="ChEBI" id="CHEBI:60240"/>
    </ligand>
</feature>
<accession>A0A1N5SKR0</accession>
<keyword evidence="8 13" id="KW-0479">Metal-binding</keyword>
<feature type="binding site" evidence="13">
    <location>
        <position position="33"/>
    </location>
    <ligand>
        <name>a divalent metal cation</name>
        <dbReference type="ChEBI" id="CHEBI:60240"/>
    </ligand>
</feature>
<evidence type="ECO:0000256" key="9">
    <source>
        <dbReference type="ARBA" id="ARBA00023235"/>
    </source>
</evidence>
<evidence type="ECO:0000256" key="7">
    <source>
        <dbReference type="ARBA" id="ARBA00013188"/>
    </source>
</evidence>
<evidence type="ECO:0000313" key="15">
    <source>
        <dbReference type="EMBL" id="SIM36678.1"/>
    </source>
</evidence>
<feature type="active site" description="Proton acceptor" evidence="12">
    <location>
        <position position="33"/>
    </location>
</feature>
<keyword evidence="11" id="KW-0119">Carbohydrate metabolism</keyword>
<feature type="binding site" evidence="14">
    <location>
        <position position="64"/>
    </location>
    <ligand>
        <name>substrate</name>
    </ligand>
</feature>
<feature type="binding site" evidence="14">
    <location>
        <begin position="140"/>
        <end position="143"/>
    </location>
    <ligand>
        <name>substrate</name>
    </ligand>
</feature>
<keyword evidence="9 11" id="KW-0413">Isomerase</keyword>
<evidence type="ECO:0000256" key="14">
    <source>
        <dbReference type="PIRSR" id="PIRSR001461-3"/>
    </source>
</evidence>
<feature type="binding site" evidence="13">
    <location>
        <position position="31"/>
    </location>
    <ligand>
        <name>a divalent metal cation</name>
        <dbReference type="ChEBI" id="CHEBI:60240"/>
    </ligand>
</feature>
<reference evidence="15 16" key="1">
    <citation type="submission" date="2016-04" db="EMBL/GenBank/DDBJ databases">
        <authorList>
            <person name="Evans L.H."/>
            <person name="Alamgir A."/>
            <person name="Owens N."/>
            <person name="Weber N.D."/>
            <person name="Virtaneva K."/>
            <person name="Barbian K."/>
            <person name="Babar A."/>
            <person name="Rosenke K."/>
        </authorList>
    </citation>
    <scope>NUCLEOTIDE SEQUENCE [LARGE SCALE GENOMIC DNA]</scope>
    <source>
        <strain evidence="16">S5(T) (JCM 30642 \VKM B-2941)</strain>
    </source>
</reference>
<comment type="cofactor">
    <cofactor evidence="13">
        <name>a divalent metal cation</name>
        <dbReference type="ChEBI" id="CHEBI:60240"/>
    </cofactor>
    <text evidence="13">Binds 1 divalent metal cation per subunit.</text>
</comment>
<dbReference type="PROSITE" id="PS01085">
    <property type="entry name" value="RIBUL_P_3_EPIMER_1"/>
    <property type="match status" value="1"/>
</dbReference>
<comment type="similarity">
    <text evidence="6 11">Belongs to the ribulose-phosphate 3-epimerase family.</text>
</comment>
<organism evidence="15 16">
    <name type="scientific">Cuniculiplasma divulgatum</name>
    <dbReference type="NCBI Taxonomy" id="1673428"/>
    <lineage>
        <taxon>Archaea</taxon>
        <taxon>Methanobacteriati</taxon>
        <taxon>Thermoplasmatota</taxon>
        <taxon>Thermoplasmata</taxon>
        <taxon>Thermoplasmatales</taxon>
        <taxon>Cuniculiplasmataceae</taxon>
        <taxon>Cuniculiplasma</taxon>
    </lineage>
</organism>
<dbReference type="NCBIfam" id="TIGR01163">
    <property type="entry name" value="rpe"/>
    <property type="match status" value="1"/>
</dbReference>
<evidence type="ECO:0000256" key="10">
    <source>
        <dbReference type="NCBIfam" id="TIGR01163"/>
    </source>
</evidence>
<dbReference type="PIRSF" id="PIRSF001461">
    <property type="entry name" value="RPE"/>
    <property type="match status" value="1"/>
</dbReference>
<evidence type="ECO:0000256" key="11">
    <source>
        <dbReference type="PIRNR" id="PIRNR001461"/>
    </source>
</evidence>
<dbReference type="EMBL" id="LT671858">
    <property type="protein sequence ID" value="SIM36678.1"/>
    <property type="molecule type" value="Genomic_DNA"/>
</dbReference>
<protein>
    <recommendedName>
        <fullName evidence="7 10">Ribulose-phosphate 3-epimerase</fullName>
        <ecNumber evidence="7 10">5.1.3.1</ecNumber>
    </recommendedName>
</protein>
<dbReference type="PROSITE" id="PS01086">
    <property type="entry name" value="RIBUL_P_3_EPIMER_2"/>
    <property type="match status" value="1"/>
</dbReference>